<evidence type="ECO:0000313" key="3">
    <source>
        <dbReference type="EMBL" id="CAK9099403.1"/>
    </source>
</evidence>
<evidence type="ECO:0000256" key="1">
    <source>
        <dbReference type="SAM" id="Coils"/>
    </source>
</evidence>
<evidence type="ECO:0000313" key="4">
    <source>
        <dbReference type="Proteomes" id="UP001642464"/>
    </source>
</evidence>
<dbReference type="Proteomes" id="UP001642464">
    <property type="component" value="Unassembled WGS sequence"/>
</dbReference>
<feature type="region of interest" description="Disordered" evidence="2">
    <location>
        <begin position="42"/>
        <end position="61"/>
    </location>
</feature>
<evidence type="ECO:0000256" key="2">
    <source>
        <dbReference type="SAM" id="MobiDB-lite"/>
    </source>
</evidence>
<dbReference type="EMBL" id="CAXAMM010041440">
    <property type="protein sequence ID" value="CAK9099403.1"/>
    <property type="molecule type" value="Genomic_DNA"/>
</dbReference>
<feature type="region of interest" description="Disordered" evidence="2">
    <location>
        <begin position="1"/>
        <end position="27"/>
    </location>
</feature>
<keyword evidence="4" id="KW-1185">Reference proteome</keyword>
<reference evidence="3 4" key="1">
    <citation type="submission" date="2024-02" db="EMBL/GenBank/DDBJ databases">
        <authorList>
            <person name="Chen Y."/>
            <person name="Shah S."/>
            <person name="Dougan E. K."/>
            <person name="Thang M."/>
            <person name="Chan C."/>
        </authorList>
    </citation>
    <scope>NUCLEOTIDE SEQUENCE [LARGE SCALE GENOMIC DNA]</scope>
</reference>
<feature type="coiled-coil region" evidence="1">
    <location>
        <begin position="130"/>
        <end position="157"/>
    </location>
</feature>
<keyword evidence="1" id="KW-0175">Coiled coil</keyword>
<sequence length="178" mass="19397">MRSSARPGRGATLTPGGEGTEPVRGVVGGDMAVQCPTFDAEETLRRGPVAEGREASLAPSPPAVPVHLVEEHVLNRKQDQGFLRFWGEFMGVHLWFCKPARPKLHRTEPVPDLEANEFVTKKKAEFAAQIAERDAQIAELTRQLAEATEALAALKAANPLQEPPKTDAQVLEEMAQDI</sequence>
<protein>
    <submittedName>
        <fullName evidence="3">Uncharacterized protein</fullName>
    </submittedName>
</protein>
<comment type="caution">
    <text evidence="3">The sequence shown here is derived from an EMBL/GenBank/DDBJ whole genome shotgun (WGS) entry which is preliminary data.</text>
</comment>
<proteinExistence type="predicted"/>
<name>A0ABP0RGA8_9DINO</name>
<accession>A0ABP0RGA8</accession>
<gene>
    <name evidence="3" type="ORF">SCF082_LOCUS46555</name>
</gene>
<organism evidence="3 4">
    <name type="scientific">Durusdinium trenchii</name>
    <dbReference type="NCBI Taxonomy" id="1381693"/>
    <lineage>
        <taxon>Eukaryota</taxon>
        <taxon>Sar</taxon>
        <taxon>Alveolata</taxon>
        <taxon>Dinophyceae</taxon>
        <taxon>Suessiales</taxon>
        <taxon>Symbiodiniaceae</taxon>
        <taxon>Durusdinium</taxon>
    </lineage>
</organism>